<organism evidence="2 3">
    <name type="scientific">Ambrosiozyma monospora</name>
    <name type="common">Yeast</name>
    <name type="synonym">Endomycopsis monosporus</name>
    <dbReference type="NCBI Taxonomy" id="43982"/>
    <lineage>
        <taxon>Eukaryota</taxon>
        <taxon>Fungi</taxon>
        <taxon>Dikarya</taxon>
        <taxon>Ascomycota</taxon>
        <taxon>Saccharomycotina</taxon>
        <taxon>Pichiomycetes</taxon>
        <taxon>Pichiales</taxon>
        <taxon>Pichiaceae</taxon>
        <taxon>Ambrosiozyma</taxon>
    </lineage>
</organism>
<comment type="caution">
    <text evidence="2">The sequence shown here is derived from an EMBL/GenBank/DDBJ whole genome shotgun (WGS) entry which is preliminary data.</text>
</comment>
<protein>
    <submittedName>
        <fullName evidence="2">Unnamed protein product</fullName>
    </submittedName>
</protein>
<accession>A0A9W6YZG0</accession>
<evidence type="ECO:0000313" key="2">
    <source>
        <dbReference type="EMBL" id="GMG31667.1"/>
    </source>
</evidence>
<evidence type="ECO:0000256" key="1">
    <source>
        <dbReference type="SAM" id="MobiDB-lite"/>
    </source>
</evidence>
<feature type="region of interest" description="Disordered" evidence="1">
    <location>
        <begin position="24"/>
        <end position="53"/>
    </location>
</feature>
<keyword evidence="3" id="KW-1185">Reference proteome</keyword>
<evidence type="ECO:0000313" key="3">
    <source>
        <dbReference type="Proteomes" id="UP001165063"/>
    </source>
</evidence>
<sequence>MFAVSSSSVHALFQIKSNQIKSNQIKSNQIKSNQIKSNQIKSNQTKYQTKPNHATSKLRYNVYGLASTAHV</sequence>
<dbReference type="Proteomes" id="UP001165063">
    <property type="component" value="Unassembled WGS sequence"/>
</dbReference>
<proteinExistence type="predicted"/>
<name>A0A9W6YZG0_AMBMO</name>
<gene>
    <name evidence="2" type="ORF">Amon01_000401800</name>
</gene>
<dbReference type="OrthoDB" id="3565477at2759"/>
<dbReference type="AlphaFoldDB" id="A0A9W6YZG0"/>
<reference evidence="2" key="1">
    <citation type="submission" date="2023-04" db="EMBL/GenBank/DDBJ databases">
        <title>Ambrosiozyma monospora NBRC 1965.</title>
        <authorList>
            <person name="Ichikawa N."/>
            <person name="Sato H."/>
            <person name="Tonouchi N."/>
        </authorList>
    </citation>
    <scope>NUCLEOTIDE SEQUENCE</scope>
    <source>
        <strain evidence="2">NBRC 1965</strain>
    </source>
</reference>
<dbReference type="EMBL" id="BSXU01001850">
    <property type="protein sequence ID" value="GMG31667.1"/>
    <property type="molecule type" value="Genomic_DNA"/>
</dbReference>